<gene>
    <name evidence="13" type="ORF">RZS32_002835</name>
</gene>
<evidence type="ECO:0000256" key="3">
    <source>
        <dbReference type="ARBA" id="ARBA00012293"/>
    </source>
</evidence>
<reference evidence="13 14" key="1">
    <citation type="submission" date="2024-02" db="EMBL/GenBank/DDBJ databases">
        <title>Roseovarius strain W115 nov., isolated from a marine algae.</title>
        <authorList>
            <person name="Lee M.W."/>
            <person name="Lee J.K."/>
            <person name="Kim J.M."/>
            <person name="Choi D.G."/>
            <person name="Baek J.H."/>
            <person name="Bayburt H."/>
            <person name="Jung J.J."/>
            <person name="Han D.M."/>
            <person name="Jeon C.O."/>
        </authorList>
    </citation>
    <scope>NUCLEOTIDE SEQUENCE [LARGE SCALE GENOMIC DNA]</scope>
    <source>
        <strain evidence="13 14">W115</strain>
    </source>
</reference>
<feature type="domain" description="Fe2OG dioxygenase" evidence="12">
    <location>
        <begin position="153"/>
        <end position="259"/>
    </location>
</feature>
<dbReference type="PANTHER" id="PTHR47990">
    <property type="entry name" value="2-OXOGLUTARATE (2OG) AND FE(II)-DEPENDENT OXYGENASE SUPERFAMILY PROTEIN-RELATED"/>
    <property type="match status" value="1"/>
</dbReference>
<dbReference type="InterPro" id="IPR050231">
    <property type="entry name" value="Iron_ascorbate_oxido_reductase"/>
</dbReference>
<evidence type="ECO:0000256" key="5">
    <source>
        <dbReference type="ARBA" id="ARBA00019045"/>
    </source>
</evidence>
<dbReference type="InterPro" id="IPR026992">
    <property type="entry name" value="DIOX_N"/>
</dbReference>
<dbReference type="Gene3D" id="2.60.120.330">
    <property type="entry name" value="B-lactam Antibiotic, Isopenicillin N Synthase, Chain"/>
    <property type="match status" value="1"/>
</dbReference>
<evidence type="ECO:0000313" key="14">
    <source>
        <dbReference type="Proteomes" id="UP001281305"/>
    </source>
</evidence>
<dbReference type="EC" id="1.13.12.19" evidence="4"/>
<accession>A0ABZ2TGM4</accession>
<evidence type="ECO:0000256" key="7">
    <source>
        <dbReference type="ARBA" id="ARBA00031011"/>
    </source>
</evidence>
<dbReference type="Pfam" id="PF03171">
    <property type="entry name" value="2OG-FeII_Oxy"/>
    <property type="match status" value="1"/>
</dbReference>
<dbReference type="SUPFAM" id="SSF51197">
    <property type="entry name" value="Clavaminate synthase-like"/>
    <property type="match status" value="1"/>
</dbReference>
<evidence type="ECO:0000256" key="4">
    <source>
        <dbReference type="ARBA" id="ARBA00012531"/>
    </source>
</evidence>
<keyword evidence="14" id="KW-1185">Reference proteome</keyword>
<evidence type="ECO:0000313" key="13">
    <source>
        <dbReference type="EMBL" id="WYK18842.1"/>
    </source>
</evidence>
<dbReference type="EMBL" id="CP146606">
    <property type="protein sequence ID" value="WYK18842.1"/>
    <property type="molecule type" value="Genomic_DNA"/>
</dbReference>
<sequence>MKVSSMAAFEVLAISPDDPNAPELFSKSLRGTGFAVIKDHDIDMVEISDMYDVWSKYFADEAKHDDATPGSDPAGYFGYKSENAKGRTQKDLKEFFHVYQSRDVPPDCEAVTRKFHASLIGLGETLLGWLDQVTPPEVASKLSMPFTRMVEGSQDHLLRVLHYPPLPDDVEPGEVRAAAHGDINLITLLVTGSEPGLQAQDVNGDWHDIPCGTGYINVNAGDMLAQASHGYYPSTVHRVINPPKQENRARYSLPLFMHPRPDVRLATQTAGEFLQQRLKEIGHAG</sequence>
<dbReference type="InterPro" id="IPR005123">
    <property type="entry name" value="Oxoglu/Fe-dep_dioxygenase_dom"/>
</dbReference>
<keyword evidence="6" id="KW-0266">Ethylene biosynthesis</keyword>
<evidence type="ECO:0000256" key="2">
    <source>
        <dbReference type="ARBA" id="ARBA00004767"/>
    </source>
</evidence>
<evidence type="ECO:0000256" key="10">
    <source>
        <dbReference type="ARBA" id="ARBA00049359"/>
    </source>
</evidence>
<dbReference type="EC" id="1.14.20.7" evidence="3"/>
<comment type="similarity">
    <text evidence="11">Belongs to the iron/ascorbate-dependent oxidoreductase family.</text>
</comment>
<dbReference type="PROSITE" id="PS51471">
    <property type="entry name" value="FE2OG_OXY"/>
    <property type="match status" value="1"/>
</dbReference>
<keyword evidence="11" id="KW-0560">Oxidoreductase</keyword>
<comment type="pathway">
    <text evidence="2">Alkene biosynthesis; ethylene biosynthesis via 2-oxoglutarate.</text>
</comment>
<organism evidence="13 14">
    <name type="scientific">Roseovarius rhodophyticola</name>
    <dbReference type="NCBI Taxonomy" id="3080827"/>
    <lineage>
        <taxon>Bacteria</taxon>
        <taxon>Pseudomonadati</taxon>
        <taxon>Pseudomonadota</taxon>
        <taxon>Alphaproteobacteria</taxon>
        <taxon>Rhodobacterales</taxon>
        <taxon>Roseobacteraceae</taxon>
        <taxon>Roseovarius</taxon>
    </lineage>
</organism>
<keyword evidence="11" id="KW-0479">Metal-binding</keyword>
<protein>
    <recommendedName>
        <fullName evidence="5">2-oxoglutarate-dependent ethylene/succinate-forming enzyme</fullName>
        <ecNumber evidence="4">1.13.12.19</ecNumber>
        <ecNumber evidence="3">1.14.20.7</ecNumber>
    </recommendedName>
    <alternativeName>
        <fullName evidence="7">2-oxoglutarate dioxygenase (ethylene-forming)</fullName>
    </alternativeName>
    <alternativeName>
        <fullName evidence="8">2-oxoglutarate/L-arginine monooxygenase/decarboxylase (succinate-forming)</fullName>
    </alternativeName>
</protein>
<evidence type="ECO:0000256" key="9">
    <source>
        <dbReference type="ARBA" id="ARBA00047725"/>
    </source>
</evidence>
<evidence type="ECO:0000256" key="8">
    <source>
        <dbReference type="ARBA" id="ARBA00031282"/>
    </source>
</evidence>
<evidence type="ECO:0000259" key="12">
    <source>
        <dbReference type="PROSITE" id="PS51471"/>
    </source>
</evidence>
<keyword evidence="11" id="KW-0408">Iron</keyword>
<dbReference type="InterPro" id="IPR044861">
    <property type="entry name" value="IPNS-like_FE2OG_OXY"/>
</dbReference>
<evidence type="ECO:0000256" key="1">
    <source>
        <dbReference type="ARBA" id="ARBA00001954"/>
    </source>
</evidence>
<name>A0ABZ2TGM4_9RHOB</name>
<proteinExistence type="inferred from homology"/>
<comment type="catalytic activity">
    <reaction evidence="9">
        <text>2-oxoglutarate + O2 + 2 H(+) = ethene + 3 CO2 + H2O</text>
        <dbReference type="Rhea" id="RHEA:31523"/>
        <dbReference type="ChEBI" id="CHEBI:15377"/>
        <dbReference type="ChEBI" id="CHEBI:15378"/>
        <dbReference type="ChEBI" id="CHEBI:15379"/>
        <dbReference type="ChEBI" id="CHEBI:16526"/>
        <dbReference type="ChEBI" id="CHEBI:16810"/>
        <dbReference type="ChEBI" id="CHEBI:18153"/>
        <dbReference type="EC" id="1.13.12.19"/>
    </reaction>
</comment>
<evidence type="ECO:0000256" key="6">
    <source>
        <dbReference type="ARBA" id="ARBA00022666"/>
    </source>
</evidence>
<dbReference type="Proteomes" id="UP001281305">
    <property type="component" value="Chromosome"/>
</dbReference>
<evidence type="ECO:0000256" key="11">
    <source>
        <dbReference type="RuleBase" id="RU003682"/>
    </source>
</evidence>
<comment type="catalytic activity">
    <reaction evidence="10">
        <text>L-arginine + 2-oxoglutarate + O2 = guanidine + L-glutamate 5-semialdehyde + succinate + CO2</text>
        <dbReference type="Rhea" id="RHEA:31535"/>
        <dbReference type="ChEBI" id="CHEBI:15379"/>
        <dbReference type="ChEBI" id="CHEBI:16526"/>
        <dbReference type="ChEBI" id="CHEBI:16810"/>
        <dbReference type="ChEBI" id="CHEBI:30031"/>
        <dbReference type="ChEBI" id="CHEBI:30087"/>
        <dbReference type="ChEBI" id="CHEBI:32682"/>
        <dbReference type="ChEBI" id="CHEBI:58066"/>
        <dbReference type="EC" id="1.14.20.7"/>
    </reaction>
</comment>
<comment type="cofactor">
    <cofactor evidence="1">
        <name>Fe(2+)</name>
        <dbReference type="ChEBI" id="CHEBI:29033"/>
    </cofactor>
</comment>
<dbReference type="RefSeq" id="WP_339106800.1">
    <property type="nucleotide sequence ID" value="NZ_CP146606.1"/>
</dbReference>
<dbReference type="InterPro" id="IPR027443">
    <property type="entry name" value="IPNS-like_sf"/>
</dbReference>
<dbReference type="Pfam" id="PF14226">
    <property type="entry name" value="DIOX_N"/>
    <property type="match status" value="1"/>
</dbReference>